<comment type="caution">
    <text evidence="1">The sequence shown here is derived from an EMBL/GenBank/DDBJ whole genome shotgun (WGS) entry which is preliminary data.</text>
</comment>
<dbReference type="Proteomes" id="UP000664835">
    <property type="component" value="Unassembled WGS sequence"/>
</dbReference>
<accession>A0ABS3Q4B4</accession>
<protein>
    <submittedName>
        <fullName evidence="1">Uncharacterized protein</fullName>
    </submittedName>
</protein>
<keyword evidence="2" id="KW-1185">Reference proteome</keyword>
<dbReference type="RefSeq" id="WP_208148112.1">
    <property type="nucleotide sequence ID" value="NZ_JAGETV010000004.1"/>
</dbReference>
<reference evidence="1 2" key="1">
    <citation type="submission" date="2021-03" db="EMBL/GenBank/DDBJ databases">
        <title>Thiomicrorhabdus sp.nov.,novel sulfur-oxidizing bacteria isolated from coastal sediment.</title>
        <authorList>
            <person name="Liu X."/>
        </authorList>
    </citation>
    <scope>NUCLEOTIDE SEQUENCE [LARGE SCALE GENOMIC DNA]</scope>
    <source>
        <strain evidence="1 2">6S2-11</strain>
    </source>
</reference>
<sequence length="69" mass="7736">MSMLSILIKDAEGTQIPVISYKGLDDIIMDLFIQKRWDIVEVTDNAGSFFFKVKDGVVLKEQQGEEGAN</sequence>
<evidence type="ECO:0000313" key="1">
    <source>
        <dbReference type="EMBL" id="MBO1926665.1"/>
    </source>
</evidence>
<dbReference type="EMBL" id="JAGETV010000004">
    <property type="protein sequence ID" value="MBO1926665.1"/>
    <property type="molecule type" value="Genomic_DNA"/>
</dbReference>
<gene>
    <name evidence="1" type="ORF">J3998_03665</name>
</gene>
<proteinExistence type="predicted"/>
<organism evidence="1 2">
    <name type="scientific">Thiomicrorhabdus marina</name>
    <dbReference type="NCBI Taxonomy" id="2818442"/>
    <lineage>
        <taxon>Bacteria</taxon>
        <taxon>Pseudomonadati</taxon>
        <taxon>Pseudomonadota</taxon>
        <taxon>Gammaproteobacteria</taxon>
        <taxon>Thiotrichales</taxon>
        <taxon>Piscirickettsiaceae</taxon>
        <taxon>Thiomicrorhabdus</taxon>
    </lineage>
</organism>
<name>A0ABS3Q4B4_9GAMM</name>
<evidence type="ECO:0000313" key="2">
    <source>
        <dbReference type="Proteomes" id="UP000664835"/>
    </source>
</evidence>